<proteinExistence type="predicted"/>
<organism evidence="2 3">
    <name type="scientific">Parasphingopyxis marina</name>
    <dbReference type="NCBI Taxonomy" id="2761622"/>
    <lineage>
        <taxon>Bacteria</taxon>
        <taxon>Pseudomonadati</taxon>
        <taxon>Pseudomonadota</taxon>
        <taxon>Alphaproteobacteria</taxon>
        <taxon>Sphingomonadales</taxon>
        <taxon>Sphingomonadaceae</taxon>
        <taxon>Parasphingopyxis</taxon>
    </lineage>
</organism>
<dbReference type="RefSeq" id="WP_185801842.1">
    <property type="nucleotide sequence ID" value="NZ_JACJVJ010000002.1"/>
</dbReference>
<dbReference type="InterPro" id="IPR037523">
    <property type="entry name" value="VOC_core"/>
</dbReference>
<evidence type="ECO:0000259" key="1">
    <source>
        <dbReference type="PROSITE" id="PS51819"/>
    </source>
</evidence>
<dbReference type="AlphaFoldDB" id="A0A842I148"/>
<name>A0A842I148_9SPHN</name>
<dbReference type="PANTHER" id="PTHR36503:SF2">
    <property type="entry name" value="BLR2408 PROTEIN"/>
    <property type="match status" value="1"/>
</dbReference>
<dbReference type="Pfam" id="PF00903">
    <property type="entry name" value="Glyoxalase"/>
    <property type="match status" value="1"/>
</dbReference>
<dbReference type="EMBL" id="JACJVJ010000002">
    <property type="protein sequence ID" value="MBC2778597.1"/>
    <property type="molecule type" value="Genomic_DNA"/>
</dbReference>
<dbReference type="PROSITE" id="PS51819">
    <property type="entry name" value="VOC"/>
    <property type="match status" value="1"/>
</dbReference>
<comment type="caution">
    <text evidence="2">The sequence shown here is derived from an EMBL/GenBank/DDBJ whole genome shotgun (WGS) entry which is preliminary data.</text>
</comment>
<dbReference type="PANTHER" id="PTHR36503">
    <property type="entry name" value="BLR2520 PROTEIN"/>
    <property type="match status" value="1"/>
</dbReference>
<dbReference type="SUPFAM" id="SSF54593">
    <property type="entry name" value="Glyoxalase/Bleomycin resistance protein/Dihydroxybiphenyl dioxygenase"/>
    <property type="match status" value="1"/>
</dbReference>
<evidence type="ECO:0000313" key="2">
    <source>
        <dbReference type="EMBL" id="MBC2778597.1"/>
    </source>
</evidence>
<feature type="domain" description="VOC" evidence="1">
    <location>
        <begin position="3"/>
        <end position="128"/>
    </location>
</feature>
<reference evidence="2 3" key="1">
    <citation type="submission" date="2020-08" db="EMBL/GenBank/DDBJ databases">
        <title>Draft genome sequence of Parasphingopyxis sp. GrpM-11.</title>
        <authorList>
            <person name="Oh J."/>
            <person name="Roh D.-H."/>
        </authorList>
    </citation>
    <scope>NUCLEOTIDE SEQUENCE [LARGE SCALE GENOMIC DNA]</scope>
    <source>
        <strain evidence="2 3">GrpM-11</strain>
    </source>
</reference>
<dbReference type="CDD" id="cd09012">
    <property type="entry name" value="VOC_like"/>
    <property type="match status" value="1"/>
</dbReference>
<protein>
    <submittedName>
        <fullName evidence="2">VOC family protein</fullName>
    </submittedName>
</protein>
<gene>
    <name evidence="2" type="ORF">H6P80_13315</name>
</gene>
<keyword evidence="3" id="KW-1185">Reference proteome</keyword>
<accession>A0A842I148</accession>
<dbReference type="Proteomes" id="UP000564378">
    <property type="component" value="Unassembled WGS sequence"/>
</dbReference>
<dbReference type="InterPro" id="IPR004360">
    <property type="entry name" value="Glyas_Fos-R_dOase_dom"/>
</dbReference>
<dbReference type="InterPro" id="IPR029068">
    <property type="entry name" value="Glyas_Bleomycin-R_OHBP_Dase"/>
</dbReference>
<sequence length="142" mass="15372">MAKMIFVNLPVTDLDRSISFYEAIGAEKNPQFSDETAACMVLSETIYVMLLTHPKYEGFTDKPIADAHGSSGVLLALSGDSREEVDATVARATGGGGKADPGPVQDHGFMYGRSFEDPDGHHWEIFWMDMDAASAMEAEHAA</sequence>
<evidence type="ECO:0000313" key="3">
    <source>
        <dbReference type="Proteomes" id="UP000564378"/>
    </source>
</evidence>
<dbReference type="Gene3D" id="3.10.180.10">
    <property type="entry name" value="2,3-Dihydroxybiphenyl 1,2-Dioxygenase, domain 1"/>
    <property type="match status" value="1"/>
</dbReference>